<keyword evidence="5" id="KW-1133">Transmembrane helix</keyword>
<keyword evidence="2 3" id="KW-0408">Iron</keyword>
<protein>
    <recommendedName>
        <fullName evidence="8">Cytochrome P450</fullName>
    </recommendedName>
</protein>
<dbReference type="GO" id="GO:0004497">
    <property type="term" value="F:monooxygenase activity"/>
    <property type="evidence" value="ECO:0007669"/>
    <property type="project" value="UniProtKB-KW"/>
</dbReference>
<dbReference type="PROSITE" id="PS00086">
    <property type="entry name" value="CYTOCHROME_P450"/>
    <property type="match status" value="1"/>
</dbReference>
<keyword evidence="4" id="KW-0560">Oxidoreductase</keyword>
<keyword evidence="1 3" id="KW-0479">Metal-binding</keyword>
<dbReference type="InterPro" id="IPR001128">
    <property type="entry name" value="Cyt_P450"/>
</dbReference>
<dbReference type="GO" id="GO:0016125">
    <property type="term" value="P:sterol metabolic process"/>
    <property type="evidence" value="ECO:0007669"/>
    <property type="project" value="TreeGrafter"/>
</dbReference>
<dbReference type="GO" id="GO:0016132">
    <property type="term" value="P:brassinosteroid biosynthetic process"/>
    <property type="evidence" value="ECO:0007669"/>
    <property type="project" value="TreeGrafter"/>
</dbReference>
<proteinExistence type="inferred from homology"/>
<keyword evidence="4" id="KW-0503">Monooxygenase</keyword>
<dbReference type="EMBL" id="JAJJMA010129370">
    <property type="protein sequence ID" value="MCL7032991.1"/>
    <property type="molecule type" value="Genomic_DNA"/>
</dbReference>
<comment type="similarity">
    <text evidence="4">Belongs to the cytochrome P450 family.</text>
</comment>
<feature type="non-terminal residue" evidence="6">
    <location>
        <position position="362"/>
    </location>
</feature>
<keyword evidence="3 4" id="KW-0349">Heme</keyword>
<evidence type="ECO:0000256" key="4">
    <source>
        <dbReference type="RuleBase" id="RU000461"/>
    </source>
</evidence>
<evidence type="ECO:0000256" key="5">
    <source>
        <dbReference type="SAM" id="Phobius"/>
    </source>
</evidence>
<dbReference type="InterPro" id="IPR017972">
    <property type="entry name" value="Cyt_P450_CS"/>
</dbReference>
<dbReference type="GO" id="GO:0033075">
    <property type="term" value="P:isoquinoline alkaloid biosynthetic process"/>
    <property type="evidence" value="ECO:0007669"/>
    <property type="project" value="UniProtKB-ARBA"/>
</dbReference>
<dbReference type="PANTHER" id="PTHR24286">
    <property type="entry name" value="CYTOCHROME P450 26"/>
    <property type="match status" value="1"/>
</dbReference>
<dbReference type="PRINTS" id="PR00385">
    <property type="entry name" value="P450"/>
</dbReference>
<dbReference type="Gene3D" id="1.10.630.10">
    <property type="entry name" value="Cytochrome P450"/>
    <property type="match status" value="1"/>
</dbReference>
<keyword evidence="5" id="KW-0472">Membrane</keyword>
<evidence type="ECO:0000256" key="3">
    <source>
        <dbReference type="PIRSR" id="PIRSR602401-1"/>
    </source>
</evidence>
<evidence type="ECO:0000256" key="2">
    <source>
        <dbReference type="ARBA" id="ARBA00023004"/>
    </source>
</evidence>
<dbReference type="GO" id="GO:0016705">
    <property type="term" value="F:oxidoreductase activity, acting on paired donors, with incorporation or reduction of molecular oxygen"/>
    <property type="evidence" value="ECO:0007669"/>
    <property type="project" value="InterPro"/>
</dbReference>
<name>A0AA41V6W6_PAPNU</name>
<evidence type="ECO:0000256" key="1">
    <source>
        <dbReference type="ARBA" id="ARBA00022723"/>
    </source>
</evidence>
<keyword evidence="7" id="KW-1185">Reference proteome</keyword>
<feature type="binding site" description="axial binding residue" evidence="3">
    <location>
        <position position="304"/>
    </location>
    <ligand>
        <name>heme</name>
        <dbReference type="ChEBI" id="CHEBI:30413"/>
    </ligand>
    <ligandPart>
        <name>Fe</name>
        <dbReference type="ChEBI" id="CHEBI:18248"/>
    </ligandPart>
</feature>
<evidence type="ECO:0008006" key="8">
    <source>
        <dbReference type="Google" id="ProtNLM"/>
    </source>
</evidence>
<dbReference type="GO" id="GO:0020037">
    <property type="term" value="F:heme binding"/>
    <property type="evidence" value="ECO:0007669"/>
    <property type="project" value="InterPro"/>
</dbReference>
<dbReference type="Pfam" id="PF00067">
    <property type="entry name" value="p450"/>
    <property type="match status" value="1"/>
</dbReference>
<dbReference type="PRINTS" id="PR00463">
    <property type="entry name" value="EP450I"/>
</dbReference>
<dbReference type="GO" id="GO:0010268">
    <property type="term" value="P:brassinosteroid homeostasis"/>
    <property type="evidence" value="ECO:0007669"/>
    <property type="project" value="TreeGrafter"/>
</dbReference>
<evidence type="ECO:0000313" key="7">
    <source>
        <dbReference type="Proteomes" id="UP001177140"/>
    </source>
</evidence>
<gene>
    <name evidence="6" type="ORF">MKW94_003626</name>
</gene>
<dbReference type="Proteomes" id="UP001177140">
    <property type="component" value="Unassembled WGS sequence"/>
</dbReference>
<comment type="caution">
    <text evidence="6">The sequence shown here is derived from an EMBL/GenBank/DDBJ whole genome shotgun (WGS) entry which is preliminary data.</text>
</comment>
<organism evidence="6 7">
    <name type="scientific">Papaver nudicaule</name>
    <name type="common">Iceland poppy</name>
    <dbReference type="NCBI Taxonomy" id="74823"/>
    <lineage>
        <taxon>Eukaryota</taxon>
        <taxon>Viridiplantae</taxon>
        <taxon>Streptophyta</taxon>
        <taxon>Embryophyta</taxon>
        <taxon>Tracheophyta</taxon>
        <taxon>Spermatophyta</taxon>
        <taxon>Magnoliopsida</taxon>
        <taxon>Ranunculales</taxon>
        <taxon>Papaveraceae</taxon>
        <taxon>Papaveroideae</taxon>
        <taxon>Papaver</taxon>
    </lineage>
</organism>
<dbReference type="GO" id="GO:0005506">
    <property type="term" value="F:iron ion binding"/>
    <property type="evidence" value="ECO:0007669"/>
    <property type="project" value="InterPro"/>
</dbReference>
<dbReference type="InterPro" id="IPR002401">
    <property type="entry name" value="Cyt_P450_E_grp-I"/>
</dbReference>
<comment type="cofactor">
    <cofactor evidence="3">
        <name>heme</name>
        <dbReference type="ChEBI" id="CHEBI:30413"/>
    </cofactor>
</comment>
<dbReference type="SUPFAM" id="SSF48264">
    <property type="entry name" value="Cytochrome P450"/>
    <property type="match status" value="1"/>
</dbReference>
<feature type="transmembrane region" description="Helical" evidence="5">
    <location>
        <begin position="143"/>
        <end position="169"/>
    </location>
</feature>
<dbReference type="InterPro" id="IPR036396">
    <property type="entry name" value="Cyt_P450_sf"/>
</dbReference>
<keyword evidence="5" id="KW-0812">Transmembrane</keyword>
<sequence length="362" mass="41632">NSLVSQFGTKALKENLFPKLEDFANQYIWTWSTQPSIELKASVTSMIFDLSADYLFHYDANTSPDKNLGIMFADFFKSIMTFPISISGTTYHRCMQNQKKAIQLMRDILHERYKSTEKIGDFLDQVIDDMKSETREFMTEDFVIYYIFGILLSTFATVSSNLTLALTLLTDHPAVVKELLEEQDEILKRRDNPDTPLTWEEYKSMKFMSQVINETLRMSNIAPALLRTATKDIHFRYNMDIDLILFTGYVIPEGWGIMLGTSAVHMNPDKFPDPQKFDPWRWNDINTSAPLRDFMPFGGGMRHCVGADFSKTLMAVFIRALITNFSWTKTKGVNPYRNPALSFGNGFHVKISAKEQTIKDTL</sequence>
<accession>A0AA41V6W6</accession>
<evidence type="ECO:0000313" key="6">
    <source>
        <dbReference type="EMBL" id="MCL7032991.1"/>
    </source>
</evidence>
<reference evidence="6" key="1">
    <citation type="submission" date="2022-03" db="EMBL/GenBank/DDBJ databases">
        <title>A functionally conserved STORR gene fusion in Papaver species that diverged 16.8 million years ago.</title>
        <authorList>
            <person name="Catania T."/>
        </authorList>
    </citation>
    <scope>NUCLEOTIDE SEQUENCE</scope>
    <source>
        <strain evidence="6">S-191538</strain>
    </source>
</reference>
<dbReference type="PANTHER" id="PTHR24286:SF305">
    <property type="entry name" value="CYTOCHROME P450 708A2"/>
    <property type="match status" value="1"/>
</dbReference>
<dbReference type="AlphaFoldDB" id="A0AA41V6W6"/>